<evidence type="ECO:0000313" key="2">
    <source>
        <dbReference type="EMBL" id="GFS81918.1"/>
    </source>
</evidence>
<feature type="region of interest" description="Disordered" evidence="1">
    <location>
        <begin position="116"/>
        <end position="136"/>
    </location>
</feature>
<name>A0A8X6T8I7_NEPPI</name>
<dbReference type="Proteomes" id="UP000887013">
    <property type="component" value="Unassembled WGS sequence"/>
</dbReference>
<dbReference type="EMBL" id="BMAW01003119">
    <property type="protein sequence ID" value="GFS81918.1"/>
    <property type="molecule type" value="Genomic_DNA"/>
</dbReference>
<sequence length="136" mass="16047">MPSTIDFRITTGLENTTVEVKYELSSDCNPLIFTINPENLNNHNNRYIKFTNCTKYQAILRKKIKGNPIIQSIEEIEETVEKFTHEIQQAINQSSRFKHIPHAPIPLPQPIRVNIQNRNRLRKNRQETRDPRLKKE</sequence>
<reference evidence="2" key="1">
    <citation type="submission" date="2020-08" db="EMBL/GenBank/DDBJ databases">
        <title>Multicomponent nature underlies the extraordinary mechanical properties of spider dragline silk.</title>
        <authorList>
            <person name="Kono N."/>
            <person name="Nakamura H."/>
            <person name="Mori M."/>
            <person name="Yoshida Y."/>
            <person name="Ohtoshi R."/>
            <person name="Malay A.D."/>
            <person name="Moran D.A.P."/>
            <person name="Tomita M."/>
            <person name="Numata K."/>
            <person name="Arakawa K."/>
        </authorList>
    </citation>
    <scope>NUCLEOTIDE SEQUENCE</scope>
</reference>
<accession>A0A8X6T8I7</accession>
<protein>
    <submittedName>
        <fullName evidence="2">Uncharacterized protein</fullName>
    </submittedName>
</protein>
<feature type="compositionally biased region" description="Basic and acidic residues" evidence="1">
    <location>
        <begin position="124"/>
        <end position="136"/>
    </location>
</feature>
<proteinExistence type="predicted"/>
<dbReference type="AlphaFoldDB" id="A0A8X6T8I7"/>
<gene>
    <name evidence="2" type="ORF">NPIL_61441</name>
</gene>
<keyword evidence="3" id="KW-1185">Reference proteome</keyword>
<dbReference type="OrthoDB" id="10065625at2759"/>
<evidence type="ECO:0000256" key="1">
    <source>
        <dbReference type="SAM" id="MobiDB-lite"/>
    </source>
</evidence>
<organism evidence="2 3">
    <name type="scientific">Nephila pilipes</name>
    <name type="common">Giant wood spider</name>
    <name type="synonym">Nephila maculata</name>
    <dbReference type="NCBI Taxonomy" id="299642"/>
    <lineage>
        <taxon>Eukaryota</taxon>
        <taxon>Metazoa</taxon>
        <taxon>Ecdysozoa</taxon>
        <taxon>Arthropoda</taxon>
        <taxon>Chelicerata</taxon>
        <taxon>Arachnida</taxon>
        <taxon>Araneae</taxon>
        <taxon>Araneomorphae</taxon>
        <taxon>Entelegynae</taxon>
        <taxon>Araneoidea</taxon>
        <taxon>Nephilidae</taxon>
        <taxon>Nephila</taxon>
    </lineage>
</organism>
<comment type="caution">
    <text evidence="2">The sequence shown here is derived from an EMBL/GenBank/DDBJ whole genome shotgun (WGS) entry which is preliminary data.</text>
</comment>
<evidence type="ECO:0000313" key="3">
    <source>
        <dbReference type="Proteomes" id="UP000887013"/>
    </source>
</evidence>